<reference evidence="3" key="1">
    <citation type="submission" date="2017-01" db="EMBL/GenBank/DDBJ databases">
        <authorList>
            <person name="Varghese N."/>
            <person name="Submissions S."/>
        </authorList>
    </citation>
    <scope>NUCLEOTIDE SEQUENCE [LARGE SCALE GENOMIC DNA]</scope>
    <source>
        <strain evidence="3">DSM 19945</strain>
    </source>
</reference>
<dbReference type="OrthoDB" id="5182626at2"/>
<dbReference type="CDD" id="cd02440">
    <property type="entry name" value="AdoMet_MTases"/>
    <property type="match status" value="1"/>
</dbReference>
<evidence type="ECO:0008006" key="4">
    <source>
        <dbReference type="Google" id="ProtNLM"/>
    </source>
</evidence>
<evidence type="ECO:0000256" key="1">
    <source>
        <dbReference type="SAM" id="MobiDB-lite"/>
    </source>
</evidence>
<keyword evidence="3" id="KW-1185">Reference proteome</keyword>
<dbReference type="Proteomes" id="UP000186221">
    <property type="component" value="Unassembled WGS sequence"/>
</dbReference>
<dbReference type="SUPFAM" id="SSF53335">
    <property type="entry name" value="S-adenosyl-L-methionine-dependent methyltransferases"/>
    <property type="match status" value="1"/>
</dbReference>
<dbReference type="STRING" id="453582.SAMN05421580_108172"/>
<evidence type="ECO:0000313" key="3">
    <source>
        <dbReference type="Proteomes" id="UP000186221"/>
    </source>
</evidence>
<dbReference type="EMBL" id="FTOG01000008">
    <property type="protein sequence ID" value="SIT02355.1"/>
    <property type="molecule type" value="Genomic_DNA"/>
</dbReference>
<gene>
    <name evidence="2" type="ORF">SAMN05421580_108172</name>
</gene>
<feature type="region of interest" description="Disordered" evidence="1">
    <location>
        <begin position="1"/>
        <end position="23"/>
    </location>
</feature>
<name>A0A1N7NVD8_9RHOB</name>
<evidence type="ECO:0000313" key="2">
    <source>
        <dbReference type="EMBL" id="SIT02355.1"/>
    </source>
</evidence>
<sequence length="300" mass="32448">MTEPQLSDANTSTAAHAPEFAFDPRDPWTQTFQRALERANLHGKRIYEVGIGTGANAAFLLTICGAARVSGSDLDPRMADLSAHNVLTLAPSAAHRFQPVHGAVSLIDTPEALAEVEQADVVIGCLPQVACPGDPRFEAFRNAHRTKLGVAADVREDDHIAHYYPWADFEEFPFNTVGLGLNEALLRRLRACAPRAEVILNFGARVGVPVLCDMFEANGYRPEKLQSQIVEQHAGTDISFFVALEKALGGTGFDEAFNCAFYRDAAGAEPLTARAAQAMMDADPQAAIYHEVCTIRGTPV</sequence>
<feature type="compositionally biased region" description="Polar residues" evidence="1">
    <location>
        <begin position="1"/>
        <end position="14"/>
    </location>
</feature>
<proteinExistence type="predicted"/>
<dbReference type="AlphaFoldDB" id="A0A1N7NVD8"/>
<organism evidence="2 3">
    <name type="scientific">Rhodobacter aestuarii</name>
    <dbReference type="NCBI Taxonomy" id="453582"/>
    <lineage>
        <taxon>Bacteria</taxon>
        <taxon>Pseudomonadati</taxon>
        <taxon>Pseudomonadota</taxon>
        <taxon>Alphaproteobacteria</taxon>
        <taxon>Rhodobacterales</taxon>
        <taxon>Rhodobacter group</taxon>
        <taxon>Rhodobacter</taxon>
    </lineage>
</organism>
<dbReference type="InterPro" id="IPR029063">
    <property type="entry name" value="SAM-dependent_MTases_sf"/>
</dbReference>
<accession>A0A1N7NVD8</accession>
<protein>
    <recommendedName>
        <fullName evidence="4">Methyltransferase domain-containing protein</fullName>
    </recommendedName>
</protein>
<dbReference type="Gene3D" id="3.40.50.150">
    <property type="entry name" value="Vaccinia Virus protein VP39"/>
    <property type="match status" value="1"/>
</dbReference>